<keyword evidence="3" id="KW-1185">Reference proteome</keyword>
<name>A0A7W9ZHG8_NOVIT</name>
<evidence type="ECO:0000256" key="1">
    <source>
        <dbReference type="SAM" id="MobiDB-lite"/>
    </source>
</evidence>
<proteinExistence type="predicted"/>
<comment type="caution">
    <text evidence="2">The sequence shown here is derived from an EMBL/GenBank/DDBJ whole genome shotgun (WGS) entry which is preliminary data.</text>
</comment>
<evidence type="ECO:0000313" key="2">
    <source>
        <dbReference type="EMBL" id="MBB6210717.1"/>
    </source>
</evidence>
<accession>A0A7W9ZHG8</accession>
<sequence>MAEAITSSRDIWTKAMSRTPYAAKAGSSDEDPLLTSQAGASAVSGSGAASVTTLSDSAQTEATLKGIEAKVALAGQALHLTPDKDGNYDFTGSLRQSVRALGDQLNSILSRSRIPVDGNISVYKAQDGTLKVRGEPRMKELIEKAINEDPTFSENYDKTSAIAKADSLSKVAEAARRWKKAYPAKEKEIEKWAERAAENVQNASFQLDVGKTGASGALVSSDGSPIGIDQPGALGVPLI</sequence>
<dbReference type="EMBL" id="JACIIX010000007">
    <property type="protein sequence ID" value="MBB6210717.1"/>
    <property type="molecule type" value="Genomic_DNA"/>
</dbReference>
<gene>
    <name evidence="2" type="ORF">FHS48_002142</name>
</gene>
<evidence type="ECO:0000313" key="3">
    <source>
        <dbReference type="Proteomes" id="UP000544872"/>
    </source>
</evidence>
<protein>
    <submittedName>
        <fullName evidence="2">Uncharacterized protein</fullName>
    </submittedName>
</protein>
<feature type="region of interest" description="Disordered" evidence="1">
    <location>
        <begin position="20"/>
        <end position="40"/>
    </location>
</feature>
<dbReference type="RefSeq" id="WP_184263544.1">
    <property type="nucleotide sequence ID" value="NZ_JACIIX010000007.1"/>
</dbReference>
<organism evidence="2 3">
    <name type="scientific">Novispirillum itersonii</name>
    <name type="common">Aquaspirillum itersonii</name>
    <dbReference type="NCBI Taxonomy" id="189"/>
    <lineage>
        <taxon>Bacteria</taxon>
        <taxon>Pseudomonadati</taxon>
        <taxon>Pseudomonadota</taxon>
        <taxon>Alphaproteobacteria</taxon>
        <taxon>Rhodospirillales</taxon>
        <taxon>Novispirillaceae</taxon>
        <taxon>Novispirillum</taxon>
    </lineage>
</organism>
<reference evidence="2 3" key="1">
    <citation type="submission" date="2020-08" db="EMBL/GenBank/DDBJ databases">
        <title>Genomic Encyclopedia of Type Strains, Phase IV (KMG-IV): sequencing the most valuable type-strain genomes for metagenomic binning, comparative biology and taxonomic classification.</title>
        <authorList>
            <person name="Goeker M."/>
        </authorList>
    </citation>
    <scope>NUCLEOTIDE SEQUENCE [LARGE SCALE GENOMIC DNA]</scope>
    <source>
        <strain evidence="2 3">DSM 11590</strain>
    </source>
</reference>
<dbReference type="Proteomes" id="UP000544872">
    <property type="component" value="Unassembled WGS sequence"/>
</dbReference>
<dbReference type="AlphaFoldDB" id="A0A7W9ZHG8"/>